<comment type="cofactor">
    <cofactor evidence="1">
        <name>pantetheine 4'-phosphate</name>
        <dbReference type="ChEBI" id="CHEBI:47942"/>
    </cofactor>
</comment>
<dbReference type="InterPro" id="IPR045851">
    <property type="entry name" value="AMP-bd_C_sf"/>
</dbReference>
<dbReference type="InterPro" id="IPR020806">
    <property type="entry name" value="PKS_PP-bd"/>
</dbReference>
<organism evidence="6 7">
    <name type="scientific">Sphingomonas qomolangmaensis</name>
    <dbReference type="NCBI Taxonomy" id="2918765"/>
    <lineage>
        <taxon>Bacteria</taxon>
        <taxon>Pseudomonadati</taxon>
        <taxon>Pseudomonadota</taxon>
        <taxon>Alphaproteobacteria</taxon>
        <taxon>Sphingomonadales</taxon>
        <taxon>Sphingomonadaceae</taxon>
        <taxon>Sphingomonas</taxon>
    </lineage>
</organism>
<keyword evidence="7" id="KW-1185">Reference proteome</keyword>
<dbReference type="SUPFAM" id="SSF52777">
    <property type="entry name" value="CoA-dependent acyltransferases"/>
    <property type="match status" value="4"/>
</dbReference>
<dbReference type="InterPro" id="IPR001242">
    <property type="entry name" value="Condensation_dom"/>
</dbReference>
<proteinExistence type="predicted"/>
<dbReference type="Gene3D" id="3.30.300.30">
    <property type="match status" value="2"/>
</dbReference>
<dbReference type="SMART" id="SM00823">
    <property type="entry name" value="PKS_PP"/>
    <property type="match status" value="2"/>
</dbReference>
<dbReference type="Gene3D" id="3.30.559.30">
    <property type="entry name" value="Nonribosomal peptide synthetase, condensation domain"/>
    <property type="match status" value="2"/>
</dbReference>
<dbReference type="InterPro" id="IPR006162">
    <property type="entry name" value="Ppantetheine_attach_site"/>
</dbReference>
<dbReference type="PROSITE" id="PS00455">
    <property type="entry name" value="AMP_BINDING"/>
    <property type="match status" value="1"/>
</dbReference>
<dbReference type="Pfam" id="PF13193">
    <property type="entry name" value="AMP-binding_C"/>
    <property type="match status" value="1"/>
</dbReference>
<dbReference type="SUPFAM" id="SSF56801">
    <property type="entry name" value="Acetyl-CoA synthetase-like"/>
    <property type="match status" value="2"/>
</dbReference>
<protein>
    <submittedName>
        <fullName evidence="6">Amino acid adenylation domain-containing protein</fullName>
    </submittedName>
</protein>
<dbReference type="InterPro" id="IPR020845">
    <property type="entry name" value="AMP-binding_CS"/>
</dbReference>
<dbReference type="Gene3D" id="3.40.50.1820">
    <property type="entry name" value="alpha/beta hydrolase"/>
    <property type="match status" value="1"/>
</dbReference>
<evidence type="ECO:0000256" key="4">
    <source>
        <dbReference type="SAM" id="MobiDB-lite"/>
    </source>
</evidence>
<dbReference type="InterPro" id="IPR025110">
    <property type="entry name" value="AMP-bd_C"/>
</dbReference>
<dbReference type="Gene3D" id="3.30.559.10">
    <property type="entry name" value="Chloramphenicol acetyltransferase-like domain"/>
    <property type="match status" value="2"/>
</dbReference>
<dbReference type="InterPro" id="IPR009081">
    <property type="entry name" value="PP-bd_ACP"/>
</dbReference>
<dbReference type="SUPFAM" id="SSF47336">
    <property type="entry name" value="ACP-like"/>
    <property type="match status" value="2"/>
</dbReference>
<feature type="region of interest" description="Disordered" evidence="4">
    <location>
        <begin position="1999"/>
        <end position="2021"/>
    </location>
</feature>
<dbReference type="Gene3D" id="3.40.50.980">
    <property type="match status" value="2"/>
</dbReference>
<evidence type="ECO:0000313" key="6">
    <source>
        <dbReference type="EMBL" id="UUL82304.1"/>
    </source>
</evidence>
<feature type="domain" description="Carrier" evidence="5">
    <location>
        <begin position="2020"/>
        <end position="2095"/>
    </location>
</feature>
<dbReference type="Gene3D" id="3.40.50.12780">
    <property type="entry name" value="N-terminal domain of ligase-like"/>
    <property type="match status" value="1"/>
</dbReference>
<dbReference type="PANTHER" id="PTHR45527">
    <property type="entry name" value="NONRIBOSOMAL PEPTIDE SYNTHETASE"/>
    <property type="match status" value="1"/>
</dbReference>
<reference evidence="6" key="1">
    <citation type="submission" date="2022-07" db="EMBL/GenBank/DDBJ databases">
        <title>Sphingomonas sp. nov., a novel bacterium isolated from the north slope of the Mount Everest.</title>
        <authorList>
            <person name="Cui X."/>
            <person name="Liu Y."/>
        </authorList>
    </citation>
    <scope>NUCLEOTIDE SEQUENCE</scope>
    <source>
        <strain evidence="6">S5-59</strain>
    </source>
</reference>
<dbReference type="InterPro" id="IPR042099">
    <property type="entry name" value="ANL_N_sf"/>
</dbReference>
<gene>
    <name evidence="6" type="ORF">NMP03_14135</name>
</gene>
<evidence type="ECO:0000256" key="2">
    <source>
        <dbReference type="ARBA" id="ARBA00022450"/>
    </source>
</evidence>
<evidence type="ECO:0000256" key="1">
    <source>
        <dbReference type="ARBA" id="ARBA00001957"/>
    </source>
</evidence>
<dbReference type="EMBL" id="CP101740">
    <property type="protein sequence ID" value="UUL82304.1"/>
    <property type="molecule type" value="Genomic_DNA"/>
</dbReference>
<dbReference type="InterPro" id="IPR000873">
    <property type="entry name" value="AMP-dep_synth/lig_dom"/>
</dbReference>
<dbReference type="Pfam" id="PF00550">
    <property type="entry name" value="PP-binding"/>
    <property type="match status" value="2"/>
</dbReference>
<name>A0ABY5L9A1_9SPHN</name>
<evidence type="ECO:0000313" key="7">
    <source>
        <dbReference type="Proteomes" id="UP001058533"/>
    </source>
</evidence>
<dbReference type="PANTHER" id="PTHR45527:SF1">
    <property type="entry name" value="FATTY ACID SYNTHASE"/>
    <property type="match status" value="1"/>
</dbReference>
<dbReference type="Pfam" id="PF00668">
    <property type="entry name" value="Condensation"/>
    <property type="match status" value="2"/>
</dbReference>
<dbReference type="CDD" id="cd19531">
    <property type="entry name" value="LCL_NRPS-like"/>
    <property type="match status" value="2"/>
</dbReference>
<dbReference type="PROSITE" id="PS00012">
    <property type="entry name" value="PHOSPHOPANTETHEINE"/>
    <property type="match status" value="2"/>
</dbReference>
<dbReference type="Proteomes" id="UP001058533">
    <property type="component" value="Chromosome"/>
</dbReference>
<dbReference type="InterPro" id="IPR010071">
    <property type="entry name" value="AA_adenyl_dom"/>
</dbReference>
<dbReference type="RefSeq" id="WP_256506110.1">
    <property type="nucleotide sequence ID" value="NZ_CP101740.1"/>
</dbReference>
<dbReference type="Pfam" id="PF00501">
    <property type="entry name" value="AMP-binding"/>
    <property type="match status" value="2"/>
</dbReference>
<dbReference type="InterPro" id="IPR029058">
    <property type="entry name" value="AB_hydrolase_fold"/>
</dbReference>
<accession>A0ABY5L9A1</accession>
<dbReference type="InterPro" id="IPR036736">
    <property type="entry name" value="ACP-like_sf"/>
</dbReference>
<evidence type="ECO:0000259" key="5">
    <source>
        <dbReference type="PROSITE" id="PS50075"/>
    </source>
</evidence>
<dbReference type="InterPro" id="IPR023213">
    <property type="entry name" value="CAT-like_dom_sf"/>
</dbReference>
<keyword evidence="2" id="KW-0596">Phosphopantetheine</keyword>
<evidence type="ECO:0000256" key="3">
    <source>
        <dbReference type="ARBA" id="ARBA00022553"/>
    </source>
</evidence>
<dbReference type="CDD" id="cd17651">
    <property type="entry name" value="A_NRPS_VisG_like"/>
    <property type="match status" value="1"/>
</dbReference>
<keyword evidence="3" id="KW-0597">Phosphoprotein</keyword>
<feature type="domain" description="Carrier" evidence="5">
    <location>
        <begin position="960"/>
        <end position="1035"/>
    </location>
</feature>
<dbReference type="PROSITE" id="PS50075">
    <property type="entry name" value="CARRIER"/>
    <property type="match status" value="2"/>
</dbReference>
<dbReference type="Gene3D" id="1.10.1200.10">
    <property type="entry name" value="ACP-like"/>
    <property type="match status" value="1"/>
</dbReference>
<dbReference type="Gene3D" id="2.30.38.10">
    <property type="entry name" value="Luciferase, Domain 3"/>
    <property type="match status" value="1"/>
</dbReference>
<dbReference type="NCBIfam" id="TIGR01733">
    <property type="entry name" value="AA-adenyl-dom"/>
    <property type="match status" value="1"/>
</dbReference>
<sequence>MLLSDPTSIIDRDDAIAAPSDGERAHPLSFAQARLWILDRLQPGNPAYNIPATIPLRGAVNVEMLSRALDEILLRHEALRTVFRVIDGQPMQVIAPARSIALDRVDLRSSTGLATPADVGDFVFREGRHAFDLGTGPLLRASLARIGPGDHLLMLVMHHIVSDGWSMAVLTRELTELYMAFLRGQPSPLADLPVQYADFTEWQAEWFTGQVMQRQLGYWRDRLTGLRPLLNLPTDRPRPPIQTSRGSVRGFTIDRQTCERIKALAQANGATLFMTLLAAFKTLLFRLSGETDIAIGTPIANRTQSELEGLIGFFVNTLLLRTDLSGDPSFVELLARERDTALGAYGNQDMPFERLVEELQPDRDLSRNPLFQILFAVQNFGIIDRNAVPIQASNLQAGAMGNGTAKFDLTLSVLDTGAGAQGFLEYNCDLFDEATAEAMIARYIALLRDIGMRPRERLSRLSIWLPDEPAPQVDSPAPVADPLPIHLGARIAAHAAAAPEAIAAIGAGGALSYRDLDARSNQIAHAIGALGIVRGSTIAVAMPPCADTLVALAGVLKAGMRCTPLDPADCLAAPRIARIVDTVMPALVVVGEGAGEAWAQAGVRVLGWGDLAARAATESDAAPAGTFDANDPALAIPRPCEGSDGPEARSHRLLVRIATDPAIGFTAGDRIACPPRIDGDRAAMVLFGALAAGAAIVFAPPESTPGSRRFATLLRDQQVSVMTADLADIERLAREFPRALRSLRLVLSDERRLDWGELREALPAEILDRIYMVSPRLRLVQPLRAIADAAASIPLGRPVAGIAAELLDADHDSVPAGVPGELFVEDQSTGVVARLAGGVFVAHCPWQDAIVHSGVAVDRGEIEDALVGLPGVAAAALTAQPRQGLRGAGLVAIVEAAVGATPEDLRALLAAQLPARLVPDLIVVDQPIPRDSRGAIDRRALDELAAALDARKLVDAPFVAPRDRIETALAGVWIEVLGRERIGVHDNFFRLGGHSLIATQMVARIGDMFRIDLPLQRIFEAPTIEQLARIVAPMVGSEQELELVPLVPVPRDRPLALSFAQQRLWFLDQFEPGSAFYNIALPMRFAQAVDPVALRGAIDDLVSRHETLRTSFGADGGEPVQVIAPAMPIEMPIHDLRGLPVAERNREANRLARVEAQRPFDLQHGPVIRAGLVQISGSESLLLLTIHHIAADGWSLDVLMRELLQFYDARRGGRVASLPALTIQYADFASWQRRWLRGAVLQAQVDYWKRSLGGAPPLLALPTDRPRPPVQTFAGELYAFAMSGATLRAAKRVSEAAQVTLFTTLLAAFYALLHRYTARDDLVVGSPIASRTRPELEGLIGFFANTLVLRVRLTPDLSFNDLIARVKEATLGAYAHQDIPFEKLVEELQPERNVAYHPLFQVMFALQNTGRPGEMGALPEGEDAPVLGAGVAKFDLTMFVSETLSDLRAGIEYNSDLFDAATITRFARHYETLLAAAASAPDRPIGSLPILTPEETTALADWNDTAAPRQAVCAHHRFEQVARKMGDAPAMLMSDRSVTYRELDARANGWAHRLVALGVGRGARVGIAMGRSFDMIVAVLAVLKAGAGYVPIDPDFPADRIAFMAADARLAVVLTQDALHERFARLDGAVVAIDAADPPALRDDPPTTAAGIGDLAYVIYTSGSTGRPKGVAMAHAPLAALVDWQIARSALDPGARTLQFASLSFDVSFQEIFATLGAGGTLVLVEEAQRRDPRLMWALLADARVARLFLPYVALQQLADSARHLATLPPLTEIVAAGEQLQVTPQIAALFERLGAGAALYNQYGPTESHVVTEAKLEGPAADWPARPSIGRPIPNATIQILDDRGQPCPIGVPGELYIGGGVLATGYLARPVLTAQRFLPDPQGAGAGRFYRTGDRARYRPGGEIEFLGRADDQVKIRGFRVELAEVEAGLRTYPAVQEAVVVARAEGGELRLVAHVQADASAAPSPQQLRAHLATTLPDYMIPAAYVISRKLPRTPTGKLSRRDLPDVEPSATAGSLDPRTPVETLLAQIWQEVLQLPRVGIRDSFFDLGGHSLLATRVISRVRDEFGVELPVRQMFETPTIEALWLSLVELAFEGQEDQALADLLAEIEEMPD</sequence>